<dbReference type="InterPro" id="IPR013783">
    <property type="entry name" value="Ig-like_fold"/>
</dbReference>
<keyword evidence="6 9" id="KW-0326">Glycosidase</keyword>
<dbReference type="SUPFAM" id="SSF49785">
    <property type="entry name" value="Galactose-binding domain-like"/>
    <property type="match status" value="1"/>
</dbReference>
<evidence type="ECO:0000256" key="4">
    <source>
        <dbReference type="ARBA" id="ARBA00013303"/>
    </source>
</evidence>
<dbReference type="Gene3D" id="2.70.98.10">
    <property type="match status" value="1"/>
</dbReference>
<sequence>MSFAHTGPRPGTRAAYLDGFTPSAGARAPRARLSSNAPELALNGTWRFRLLPEATDGTESGTGGFEQPGFDDSAWDALPVPSHWQMHGYGAPAYTNIHYPFPLDPPHVPDENPTGDHRREFDLPGDWPTETGAGARAGGSVLRFDGVDSCFRVWLNGAEVGFATGSRLVSEFEVGHLLRPGRNVLAVRVHQWSAGSYLEDQDMWWLSGIFRDVTLLSRPDEGVEDVTVRADYDHRTGTGTLRVDVVGSAETVVDLPELGLLGAGTGTVHEVGPVEPWSAEAPRRYEAEVVAPGERVRLSVGFRTVDTEGGRLRVNGVPLLLRGVNRHEWHPDHGRAVPRETMREDVLLMKRHHVNAVRTSHYPPHPDFLELCDELGLWVVDECDLETHGFEVVDWRGNPSDDPRWRDAYLDRIRRTVARDRNHPSVILWSMGNEAGTGENLRAMAEWTREHDPTRPVHYEGDRDSSYADVYSLMYAPHDEVEAIGQGREPRTEDPEADAHRRGLPFVLCEYAHAMGPGPGGLEEYQRLFERYPRCQGGFVWEWIDHGVRRREADGTEWFAYGGDFGEVLHDGNFVADGLLFPDRTPSPGLTALARTFAPVRITVEPGAGTATAPGAGTDAAAEAGGGTVRVVNGQEVLDTSGLEFRWRTEAEGVLTAEGLLPVPALGPGEEAVVALPTAAGGATGQESWLTVSAHLTEGCAWAETGHEVAWAQARAVPPATAPVTEGSVAGGLTEPLSAPVVDGGTLGVGPGVFDPRTGLLRSVGGVAVGAPGLNLWRAPTDNDDGLHGVAVSSLWRAVGLDRLTERRVAVETEPDALMVRTRVAPAARDLGMEVVYRWTGDGDRLWLDLTAEATGEWICPLPRLGLALTVPAELGEVEWFGYGPGEAYRDMAQGVRVGRFLDTVDGLQTPYLRPQENGNRMGVRWAELRGPDGAGLRIEGGPDFALTARRWDDRALDAAEHPHELSPQDRIHLGLDLAHHGLGSASCGPGVLPEHRLPAGRHHLRLGFLPIG</sequence>
<dbReference type="Pfam" id="PF02929">
    <property type="entry name" value="Bgal_small_N"/>
    <property type="match status" value="1"/>
</dbReference>
<keyword evidence="5 9" id="KW-0378">Hydrolase</keyword>
<comment type="catalytic activity">
    <reaction evidence="1">
        <text>Hydrolysis of terminal non-reducing beta-D-galactose residues in beta-D-galactosides.</text>
        <dbReference type="EC" id="3.2.1.23"/>
    </reaction>
</comment>
<name>A0ABR9HMW0_9ACTN</name>
<evidence type="ECO:0000313" key="9">
    <source>
        <dbReference type="EMBL" id="MBE1460375.1"/>
    </source>
</evidence>
<evidence type="ECO:0000256" key="3">
    <source>
        <dbReference type="ARBA" id="ARBA00012756"/>
    </source>
</evidence>
<evidence type="ECO:0000256" key="5">
    <source>
        <dbReference type="ARBA" id="ARBA00022801"/>
    </source>
</evidence>
<dbReference type="InterPro" id="IPR011013">
    <property type="entry name" value="Gal_mutarotase_sf_dom"/>
</dbReference>
<dbReference type="InterPro" id="IPR050347">
    <property type="entry name" value="Bact_Beta-galactosidase"/>
</dbReference>
<dbReference type="InterPro" id="IPR017853">
    <property type="entry name" value="GH"/>
</dbReference>
<dbReference type="Gene3D" id="2.60.40.10">
    <property type="entry name" value="Immunoglobulins"/>
    <property type="match status" value="2"/>
</dbReference>
<dbReference type="GO" id="GO:0004565">
    <property type="term" value="F:beta-galactosidase activity"/>
    <property type="evidence" value="ECO:0007669"/>
    <property type="project" value="UniProtKB-EC"/>
</dbReference>
<protein>
    <recommendedName>
        <fullName evidence="4">Beta-galactosidase</fullName>
        <ecNumber evidence="3">3.2.1.23</ecNumber>
    </recommendedName>
    <alternativeName>
        <fullName evidence="7">Lactase</fullName>
    </alternativeName>
</protein>
<evidence type="ECO:0000256" key="7">
    <source>
        <dbReference type="ARBA" id="ARBA00032230"/>
    </source>
</evidence>
<dbReference type="SUPFAM" id="SSF51445">
    <property type="entry name" value="(Trans)glycosidases"/>
    <property type="match status" value="1"/>
</dbReference>
<dbReference type="InterPro" id="IPR006103">
    <property type="entry name" value="Glyco_hydro_2_cat"/>
</dbReference>
<dbReference type="PROSITE" id="PS00608">
    <property type="entry name" value="GLYCOSYL_HYDROL_F2_2"/>
    <property type="match status" value="1"/>
</dbReference>
<dbReference type="Pfam" id="PF02837">
    <property type="entry name" value="Glyco_hydro_2_N"/>
    <property type="match status" value="1"/>
</dbReference>
<dbReference type="PROSITE" id="PS00719">
    <property type="entry name" value="GLYCOSYL_HYDROL_F2_1"/>
    <property type="match status" value="1"/>
</dbReference>
<dbReference type="InterPro" id="IPR023232">
    <property type="entry name" value="Glyco_hydro_2_AS"/>
</dbReference>
<dbReference type="Gene3D" id="3.20.20.80">
    <property type="entry name" value="Glycosidases"/>
    <property type="match status" value="1"/>
</dbReference>
<dbReference type="Proteomes" id="UP000598217">
    <property type="component" value="Unassembled WGS sequence"/>
</dbReference>
<organism evidence="9 10">
    <name type="scientific">Nocardiopsis terrae</name>
    <dbReference type="NCBI Taxonomy" id="372655"/>
    <lineage>
        <taxon>Bacteria</taxon>
        <taxon>Bacillati</taxon>
        <taxon>Actinomycetota</taxon>
        <taxon>Actinomycetes</taxon>
        <taxon>Streptosporangiales</taxon>
        <taxon>Nocardiopsidaceae</taxon>
        <taxon>Nocardiopsis</taxon>
    </lineage>
</organism>
<dbReference type="Pfam" id="PF16353">
    <property type="entry name" value="LacZ_4"/>
    <property type="match status" value="1"/>
</dbReference>
<keyword evidence="10" id="KW-1185">Reference proteome</keyword>
<proteinExistence type="inferred from homology"/>
<dbReference type="PANTHER" id="PTHR46323:SF2">
    <property type="entry name" value="BETA-GALACTOSIDASE"/>
    <property type="match status" value="1"/>
</dbReference>
<dbReference type="InterPro" id="IPR014718">
    <property type="entry name" value="GH-type_carb-bd"/>
</dbReference>
<dbReference type="InterPro" id="IPR032312">
    <property type="entry name" value="LacZ_4"/>
</dbReference>
<dbReference type="InterPro" id="IPR006104">
    <property type="entry name" value="Glyco_hydro_2_N"/>
</dbReference>
<comment type="similarity">
    <text evidence="2">Belongs to the glycosyl hydrolase 2 family.</text>
</comment>
<dbReference type="Gene3D" id="2.60.120.260">
    <property type="entry name" value="Galactose-binding domain-like"/>
    <property type="match status" value="1"/>
</dbReference>
<accession>A0ABR9HMW0</accession>
<evidence type="ECO:0000313" key="10">
    <source>
        <dbReference type="Proteomes" id="UP000598217"/>
    </source>
</evidence>
<dbReference type="InterPro" id="IPR023230">
    <property type="entry name" value="Glyco_hydro_2_CS"/>
</dbReference>
<comment type="caution">
    <text evidence="9">The sequence shown here is derived from an EMBL/GenBank/DDBJ whole genome shotgun (WGS) entry which is preliminary data.</text>
</comment>
<dbReference type="PRINTS" id="PR00132">
    <property type="entry name" value="GLHYDRLASE2"/>
</dbReference>
<dbReference type="PANTHER" id="PTHR46323">
    <property type="entry name" value="BETA-GALACTOSIDASE"/>
    <property type="match status" value="1"/>
</dbReference>
<evidence type="ECO:0000256" key="2">
    <source>
        <dbReference type="ARBA" id="ARBA00007401"/>
    </source>
</evidence>
<evidence type="ECO:0000256" key="1">
    <source>
        <dbReference type="ARBA" id="ARBA00001412"/>
    </source>
</evidence>
<evidence type="ECO:0000259" key="8">
    <source>
        <dbReference type="SMART" id="SM01038"/>
    </source>
</evidence>
<reference evidence="9 10" key="1">
    <citation type="submission" date="2020-10" db="EMBL/GenBank/DDBJ databases">
        <title>Sequencing the genomes of 1000 actinobacteria strains.</title>
        <authorList>
            <person name="Klenk H.-P."/>
        </authorList>
    </citation>
    <scope>NUCLEOTIDE SEQUENCE [LARGE SCALE GENOMIC DNA]</scope>
    <source>
        <strain evidence="9 10">DSM 45157</strain>
    </source>
</reference>
<feature type="domain" description="Beta galactosidase small chain/" evidence="8">
    <location>
        <begin position="746"/>
        <end position="1010"/>
    </location>
</feature>
<dbReference type="EC" id="3.2.1.23" evidence="3"/>
<dbReference type="InterPro" id="IPR008979">
    <property type="entry name" value="Galactose-bd-like_sf"/>
</dbReference>
<dbReference type="SMART" id="SM01038">
    <property type="entry name" value="Bgal_small_N"/>
    <property type="match status" value="1"/>
</dbReference>
<dbReference type="SUPFAM" id="SSF74650">
    <property type="entry name" value="Galactose mutarotase-like"/>
    <property type="match status" value="1"/>
</dbReference>
<dbReference type="InterPro" id="IPR006101">
    <property type="entry name" value="Glyco_hydro_2"/>
</dbReference>
<dbReference type="RefSeq" id="WP_191267180.1">
    <property type="nucleotide sequence ID" value="NZ_BMXJ01000001.1"/>
</dbReference>
<dbReference type="EMBL" id="JADBDY010000001">
    <property type="protein sequence ID" value="MBE1460375.1"/>
    <property type="molecule type" value="Genomic_DNA"/>
</dbReference>
<dbReference type="InterPro" id="IPR036156">
    <property type="entry name" value="Beta-gal/glucu_dom_sf"/>
</dbReference>
<evidence type="ECO:0000256" key="6">
    <source>
        <dbReference type="ARBA" id="ARBA00023295"/>
    </source>
</evidence>
<dbReference type="Pfam" id="PF02836">
    <property type="entry name" value="Glyco_hydro_2_C"/>
    <property type="match status" value="1"/>
</dbReference>
<dbReference type="SUPFAM" id="SSF49303">
    <property type="entry name" value="beta-Galactosidase/glucuronidase domain"/>
    <property type="match status" value="2"/>
</dbReference>
<gene>
    <name evidence="9" type="ORF">H4W79_004589</name>
</gene>
<dbReference type="InterPro" id="IPR004199">
    <property type="entry name" value="B-gal_small/dom_5"/>
</dbReference>